<evidence type="ECO:0000259" key="9">
    <source>
        <dbReference type="Pfam" id="PF08335"/>
    </source>
</evidence>
<dbReference type="KEGG" id="hna:Hneap_0058"/>
<evidence type="ECO:0000259" key="8">
    <source>
        <dbReference type="Pfam" id="PF03710"/>
    </source>
</evidence>
<evidence type="ECO:0000256" key="3">
    <source>
        <dbReference type="ARBA" id="ARBA00022741"/>
    </source>
</evidence>
<evidence type="ECO:0000256" key="6">
    <source>
        <dbReference type="ARBA" id="ARBA00023268"/>
    </source>
</evidence>
<feature type="region of interest" description="Adenylyl removase" evidence="7">
    <location>
        <begin position="1"/>
        <end position="435"/>
    </location>
</feature>
<keyword evidence="5 7" id="KW-0460">Magnesium</keyword>
<protein>
    <recommendedName>
        <fullName evidence="7">Bifunctional glutamine synthetase adenylyltransferase/adenylyl-removing enzyme</fullName>
    </recommendedName>
    <alternativeName>
        <fullName evidence="7">ATP:glutamine synthetase adenylyltransferase</fullName>
    </alternativeName>
    <alternativeName>
        <fullName evidence="7">ATase</fullName>
    </alternativeName>
    <domain>
        <recommendedName>
            <fullName evidence="7">Glutamine synthetase adenylyl-L-tyrosine phosphorylase</fullName>
            <ecNumber evidence="7">2.7.7.89</ecNumber>
        </recommendedName>
        <alternativeName>
            <fullName evidence="7">Adenylyl removase</fullName>
            <shortName evidence="7">AR</shortName>
            <shortName evidence="7">AT-N</shortName>
        </alternativeName>
    </domain>
    <domain>
        <recommendedName>
            <fullName evidence="7">Glutamine synthetase adenylyl transferase</fullName>
            <ecNumber evidence="7">2.7.7.42</ecNumber>
        </recommendedName>
        <alternativeName>
            <fullName evidence="7">Adenylyl transferase</fullName>
            <shortName evidence="7">AT</shortName>
            <shortName evidence="7">AT-C</shortName>
        </alternativeName>
    </domain>
</protein>
<evidence type="ECO:0000256" key="4">
    <source>
        <dbReference type="ARBA" id="ARBA00022840"/>
    </source>
</evidence>
<keyword evidence="6 7" id="KW-0511">Multifunctional enzyme</keyword>
<sequence>MINLIEPEMRLHIESAARDAGASVNQLAQLRVLLEVSPFVAENITKQPCLWPFLLEQVNHANGPTGLAERIEQQLSNSPIEDLDQQLRHIRRAEMLRIAWRDVARLAPTTETLRDLSDLADQCVQQALMAHERVLVARHGFPRSKQGAYQQLVVLGMGKLGGYELNYSSDIDLIFLFEEEGETDGPKSISNSEFFIKLGQRVIRSLNEVTRDGFVFRVDMRLRPHGDEGALALSFDAAELYYTTLGREWERYALIKARVIAGDQAAGARLLALLKPFVYRKYLDFGAFAQLRDMKKAIEREMNRRGMHDNIKLGPGGIREIEFIGQLYQLLRGGREPKLQSRSILTTLEVLRGLKELPSAIIDELLAGYDFLRRAENRLQMMHDRQTQTLPLDDLDQARLALAMGYSSWGDFMAALDQHRQRIHRYFGEILQTSRDDNVNELPMQQIWLNNLTPEVAEELLRKQGFDDPESILDTLLAWKRDLSPQLSDTVQHRLDLLMPNVLQEVATHGTSAETLRAVLALVDAVLSRSVYLALLIEQPAALKHLVQLCSASPWIAELLRQQPILLDELVDANNLYSQPDVQALSQEISGFLSRFPDDEERQFDELRRFRQLATLRVAAADAMDILPVMRVSDQLTWIAEVVLEKVLQLAYQQMVTRHGEPRALDEHGAEYTPGFAIIAYGKLGGIELGYGSDLDVVFLHDSTDTSAMTTGQKPIDNQLFFARLAQKIIHILSIRTPSGVLYEVDTRLRPDGAGGLLVSSLQGFEQYQKQHAWLWETQALCRARFIAGQNQIAERFATIRRDTLCAPRDPATLKEAVLDMRQKMRAEHGQTGAGETFHLKRGIGGITDIEFMVQYLLLRHAHAHPEIVAFTDNIRQLRALAQADLLDGERSEQLVTAYQRLRNTSHRRTLNKQSLELPCADFAEERAVVLAAWQQIFEL</sequence>
<dbReference type="InterPro" id="IPR005190">
    <property type="entry name" value="GlnE_rpt_dom"/>
</dbReference>
<dbReference type="EC" id="2.7.7.89" evidence="7"/>
<dbReference type="HOGENOM" id="CLU_006233_0_1_6"/>
<keyword evidence="4 7" id="KW-0067">ATP-binding</keyword>
<dbReference type="GO" id="GO:0047388">
    <property type="term" value="F:[glutamine synthetase]-adenylyl-L-tyrosine phosphorylase activity"/>
    <property type="evidence" value="ECO:0007669"/>
    <property type="project" value="UniProtKB-EC"/>
</dbReference>
<dbReference type="STRING" id="555778.Hneap_0058"/>
<dbReference type="PANTHER" id="PTHR30621:SF0">
    <property type="entry name" value="BIFUNCTIONAL GLUTAMINE SYNTHETASE ADENYLYLTRANSFERASE_ADENYLYL-REMOVING ENZYME"/>
    <property type="match status" value="1"/>
</dbReference>
<dbReference type="HAMAP" id="MF_00802">
    <property type="entry name" value="GlnE"/>
    <property type="match status" value="1"/>
</dbReference>
<keyword evidence="1 7" id="KW-0808">Transferase</keyword>
<dbReference type="InterPro" id="IPR023057">
    <property type="entry name" value="GlnE"/>
</dbReference>
<dbReference type="EC" id="2.7.7.42" evidence="7"/>
<name>D0KVZ7_HALNC</name>
<comment type="function">
    <text evidence="7">Involved in the regulation of glutamine synthetase GlnA, a key enzyme in the process to assimilate ammonia. When cellular nitrogen levels are high, the C-terminal adenylyl transferase (AT) inactivates GlnA by covalent transfer of an adenylyl group from ATP to specific tyrosine residue of GlnA, thus reducing its activity. Conversely, when nitrogen levels are low, the N-terminal adenylyl removase (AR) activates GlnA by removing the adenylyl group by phosphorolysis, increasing its activity. The regulatory region of GlnE binds the signal transduction protein PII (GlnB) which indicates the nitrogen status of the cell.</text>
</comment>
<dbReference type="FunFam" id="3.30.460.10:FF:000009">
    <property type="entry name" value="Bifunctional glutamine synthetase adenylyltransferase/adenylyl-removing enzyme"/>
    <property type="match status" value="2"/>
</dbReference>
<evidence type="ECO:0000256" key="2">
    <source>
        <dbReference type="ARBA" id="ARBA00022695"/>
    </source>
</evidence>
<dbReference type="InterPro" id="IPR043519">
    <property type="entry name" value="NT_sf"/>
</dbReference>
<dbReference type="GO" id="GO:0008882">
    <property type="term" value="F:[glutamate-ammonia-ligase] adenylyltransferase activity"/>
    <property type="evidence" value="ECO:0007669"/>
    <property type="project" value="UniProtKB-UniRule"/>
</dbReference>
<keyword evidence="3 7" id="KW-0547">Nucleotide-binding</keyword>
<feature type="domain" description="Glutamate-ammonia ligase adenylyltransferase repeated" evidence="8">
    <location>
        <begin position="544"/>
        <end position="798"/>
    </location>
</feature>
<keyword evidence="10" id="KW-0436">Ligase</keyword>
<dbReference type="GO" id="GO:0005524">
    <property type="term" value="F:ATP binding"/>
    <property type="evidence" value="ECO:0007669"/>
    <property type="project" value="UniProtKB-UniRule"/>
</dbReference>
<feature type="domain" description="PII-uridylyltransferase/Glutamine-synthetase adenylyltransferase" evidence="9">
    <location>
        <begin position="821"/>
        <end position="908"/>
    </location>
</feature>
<dbReference type="Pfam" id="PF08335">
    <property type="entry name" value="GlnD_UR_UTase"/>
    <property type="match status" value="2"/>
</dbReference>
<comment type="catalytic activity">
    <reaction evidence="7">
        <text>[glutamine synthetase]-L-tyrosine + ATP = [glutamine synthetase]-O(4)-(5'-adenylyl)-L-tyrosine + diphosphate</text>
        <dbReference type="Rhea" id="RHEA:18589"/>
        <dbReference type="Rhea" id="RHEA-COMP:10660"/>
        <dbReference type="Rhea" id="RHEA-COMP:10661"/>
        <dbReference type="ChEBI" id="CHEBI:30616"/>
        <dbReference type="ChEBI" id="CHEBI:33019"/>
        <dbReference type="ChEBI" id="CHEBI:46858"/>
        <dbReference type="ChEBI" id="CHEBI:83624"/>
        <dbReference type="EC" id="2.7.7.42"/>
    </reaction>
</comment>
<dbReference type="FunFam" id="1.20.120.330:FF:000005">
    <property type="entry name" value="Bifunctional glutamine synthetase adenylyltransferase/adenylyl-removing enzyme"/>
    <property type="match status" value="1"/>
</dbReference>
<evidence type="ECO:0000256" key="7">
    <source>
        <dbReference type="HAMAP-Rule" id="MF_00802"/>
    </source>
</evidence>
<keyword evidence="2 7" id="KW-0548">Nucleotidyltransferase</keyword>
<dbReference type="InterPro" id="IPR013546">
    <property type="entry name" value="PII_UdlTrfase/GS_AdlTrfase"/>
</dbReference>
<evidence type="ECO:0000256" key="5">
    <source>
        <dbReference type="ARBA" id="ARBA00022842"/>
    </source>
</evidence>
<comment type="cofactor">
    <cofactor evidence="7">
        <name>Mg(2+)</name>
        <dbReference type="ChEBI" id="CHEBI:18420"/>
    </cofactor>
</comment>
<dbReference type="AlphaFoldDB" id="D0KVZ7"/>
<dbReference type="Proteomes" id="UP000009102">
    <property type="component" value="Chromosome"/>
</dbReference>
<comment type="similarity">
    <text evidence="7">Belongs to the GlnE family.</text>
</comment>
<evidence type="ECO:0000256" key="1">
    <source>
        <dbReference type="ARBA" id="ARBA00022679"/>
    </source>
</evidence>
<reference evidence="10 11" key="1">
    <citation type="submission" date="2009-10" db="EMBL/GenBank/DDBJ databases">
        <title>Complete sequence of Halothiobacillus neapolitanus c2.</title>
        <authorList>
            <consortium name="US DOE Joint Genome Institute"/>
            <person name="Lucas S."/>
            <person name="Copeland A."/>
            <person name="Lapidus A."/>
            <person name="Glavina del Rio T."/>
            <person name="Tice H."/>
            <person name="Bruce D."/>
            <person name="Goodwin L."/>
            <person name="Pitluck S."/>
            <person name="Davenport K."/>
            <person name="Brettin T."/>
            <person name="Detter J.C."/>
            <person name="Han C."/>
            <person name="Tapia R."/>
            <person name="Larimer F."/>
            <person name="Land M."/>
            <person name="Hauser L."/>
            <person name="Kyrpides N."/>
            <person name="Mikhailova N."/>
            <person name="Kerfeld C."/>
            <person name="Cannon G."/>
            <person name="Heinhort S."/>
        </authorList>
    </citation>
    <scope>NUCLEOTIDE SEQUENCE [LARGE SCALE GENOMIC DNA]</scope>
    <source>
        <strain evidence="11">ATCC 23641 / c2</strain>
    </source>
</reference>
<comment type="catalytic activity">
    <reaction evidence="7">
        <text>[glutamine synthetase]-O(4)-(5'-adenylyl)-L-tyrosine + phosphate = [glutamine synthetase]-L-tyrosine + ADP</text>
        <dbReference type="Rhea" id="RHEA:43716"/>
        <dbReference type="Rhea" id="RHEA-COMP:10660"/>
        <dbReference type="Rhea" id="RHEA-COMP:10661"/>
        <dbReference type="ChEBI" id="CHEBI:43474"/>
        <dbReference type="ChEBI" id="CHEBI:46858"/>
        <dbReference type="ChEBI" id="CHEBI:83624"/>
        <dbReference type="ChEBI" id="CHEBI:456216"/>
        <dbReference type="EC" id="2.7.7.89"/>
    </reaction>
</comment>
<evidence type="ECO:0000313" key="10">
    <source>
        <dbReference type="EMBL" id="ACX94924.1"/>
    </source>
</evidence>
<dbReference type="Pfam" id="PF03710">
    <property type="entry name" value="GlnE"/>
    <property type="match status" value="2"/>
</dbReference>
<dbReference type="Gene3D" id="3.30.460.10">
    <property type="entry name" value="Beta Polymerase, domain 2"/>
    <property type="match status" value="2"/>
</dbReference>
<dbReference type="GO" id="GO:0016874">
    <property type="term" value="F:ligase activity"/>
    <property type="evidence" value="ECO:0007669"/>
    <property type="project" value="UniProtKB-KW"/>
</dbReference>
<gene>
    <name evidence="7" type="primary">glnE</name>
    <name evidence="10" type="ordered locus">Hneap_0058</name>
</gene>
<feature type="region of interest" description="Adenylyl transferase" evidence="7">
    <location>
        <begin position="443"/>
        <end position="940"/>
    </location>
</feature>
<keyword evidence="11" id="KW-1185">Reference proteome</keyword>
<dbReference type="GO" id="GO:0000287">
    <property type="term" value="F:magnesium ion binding"/>
    <property type="evidence" value="ECO:0007669"/>
    <property type="project" value="UniProtKB-UniRule"/>
</dbReference>
<dbReference type="Gene3D" id="1.20.120.1510">
    <property type="match status" value="1"/>
</dbReference>
<proteinExistence type="inferred from homology"/>
<dbReference type="SUPFAM" id="SSF81301">
    <property type="entry name" value="Nucleotidyltransferase"/>
    <property type="match status" value="2"/>
</dbReference>
<dbReference type="GO" id="GO:0000820">
    <property type="term" value="P:regulation of glutamine family amino acid metabolic process"/>
    <property type="evidence" value="ECO:0007669"/>
    <property type="project" value="UniProtKB-UniRule"/>
</dbReference>
<dbReference type="Gene3D" id="1.20.120.330">
    <property type="entry name" value="Nucleotidyltransferases domain 2"/>
    <property type="match status" value="2"/>
</dbReference>
<feature type="domain" description="Glutamate-ammonia ligase adenylyltransferase repeated" evidence="8">
    <location>
        <begin position="28"/>
        <end position="271"/>
    </location>
</feature>
<dbReference type="CDD" id="cd05401">
    <property type="entry name" value="NT_GlnE_GlnD_like"/>
    <property type="match status" value="2"/>
</dbReference>
<dbReference type="eggNOG" id="COG1391">
    <property type="taxonomic scope" value="Bacteria"/>
</dbReference>
<evidence type="ECO:0000313" key="11">
    <source>
        <dbReference type="Proteomes" id="UP000009102"/>
    </source>
</evidence>
<dbReference type="GO" id="GO:0005829">
    <property type="term" value="C:cytosol"/>
    <property type="evidence" value="ECO:0007669"/>
    <property type="project" value="TreeGrafter"/>
</dbReference>
<dbReference type="NCBIfam" id="NF008292">
    <property type="entry name" value="PRK11072.1"/>
    <property type="match status" value="1"/>
</dbReference>
<organism evidence="10 11">
    <name type="scientific">Halothiobacillus neapolitanus (strain ATCC 23641 / DSM 15147 / CIP 104769 / NCIMB 8539 / c2)</name>
    <name type="common">Thiobacillus neapolitanus</name>
    <dbReference type="NCBI Taxonomy" id="555778"/>
    <lineage>
        <taxon>Bacteria</taxon>
        <taxon>Pseudomonadati</taxon>
        <taxon>Pseudomonadota</taxon>
        <taxon>Gammaproteobacteria</taxon>
        <taxon>Chromatiales</taxon>
        <taxon>Halothiobacillaceae</taxon>
        <taxon>Halothiobacillus</taxon>
    </lineage>
</organism>
<dbReference type="SUPFAM" id="SSF81593">
    <property type="entry name" value="Nucleotidyltransferase substrate binding subunit/domain"/>
    <property type="match status" value="2"/>
</dbReference>
<feature type="domain" description="PII-uridylyltransferase/Glutamine-synthetase adenylyltransferase" evidence="9">
    <location>
        <begin position="292"/>
        <end position="430"/>
    </location>
</feature>
<accession>D0KVZ7</accession>
<dbReference type="PANTHER" id="PTHR30621">
    <property type="entry name" value="GLUTAMINE SYNTHETASE ADENYLYLTRANSFERASE"/>
    <property type="match status" value="1"/>
</dbReference>
<dbReference type="EMBL" id="CP001801">
    <property type="protein sequence ID" value="ACX94924.1"/>
    <property type="molecule type" value="Genomic_DNA"/>
</dbReference>
<dbReference type="RefSeq" id="WP_012822961.1">
    <property type="nucleotide sequence ID" value="NC_013422.1"/>
</dbReference>